<organism evidence="1 2">
    <name type="scientific">Hominiventricola filiformis</name>
    <dbReference type="NCBI Taxonomy" id="2885352"/>
    <lineage>
        <taxon>Bacteria</taxon>
        <taxon>Bacillati</taxon>
        <taxon>Bacillota</taxon>
        <taxon>Clostridia</taxon>
        <taxon>Lachnospirales</taxon>
        <taxon>Lachnospiraceae</taxon>
        <taxon>Hominiventricola</taxon>
    </lineage>
</organism>
<evidence type="ECO:0000313" key="2">
    <source>
        <dbReference type="Proteomes" id="UP001198220"/>
    </source>
</evidence>
<evidence type="ECO:0000313" key="1">
    <source>
        <dbReference type="EMBL" id="MCC2126641.1"/>
    </source>
</evidence>
<keyword evidence="2" id="KW-1185">Reference proteome</keyword>
<dbReference type="AlphaFoldDB" id="A0AAE3AAY3"/>
<sequence length="536" mass="63864">MNETDFLKNFEQRMKCVGRYTVLCSNSFDKKLWKEYGIETRDEQMNMLFTLLLFIMEYSLREENCTMDEIAAFVGDISYEYFAHRLNFEQSRDFARFMVEDILGNGGSSMYFKAFDYEERTYKDINIRYIDNKVVYLDSGVRRTSYYLTDEGYNMVLATMEMENNLKLSIHEMLFKLHLEKADYNRAVDDIKNIFGQLRKQSQKIEEAILSVRRNALSYSVEEYGQLVEDNISTVVETREKFRLHRQFIDEKIGEFEEKQMNAEDFTAKEKDNLNNLRTIGRYLTRTLDEHQRILGQHFDLKKLYDEELENYSNMTLVQRFPFRSDVYDVILKDVSLLQNIDKVFNPLFIGQVNKIFNPEKMLEYQKKLKKSGTEDEDLELDFDEEAYSREKEQRRLERMKKYEGCVSTILEQLLKHRELTLETLNTGCDEEAWNRLLPTAEIFREVMIEFLTAGTIDIQALQREQTDYLMDASNGFVLNETLLSLMEDRKFRKIGKILIFPIEDGGHVHFKNVMDEFGNRRNFKCSNIGFRYEER</sequence>
<protein>
    <submittedName>
        <fullName evidence="1">Uncharacterized protein</fullName>
    </submittedName>
</protein>
<comment type="caution">
    <text evidence="1">The sequence shown here is derived from an EMBL/GenBank/DDBJ whole genome shotgun (WGS) entry which is preliminary data.</text>
</comment>
<gene>
    <name evidence="1" type="ORF">LKD36_10670</name>
</gene>
<dbReference type="Proteomes" id="UP001198220">
    <property type="component" value="Unassembled WGS sequence"/>
</dbReference>
<accession>A0AAE3AAY3</accession>
<dbReference type="EMBL" id="JAJEPS010000010">
    <property type="protein sequence ID" value="MCC2126641.1"/>
    <property type="molecule type" value="Genomic_DNA"/>
</dbReference>
<reference evidence="1 2" key="1">
    <citation type="submission" date="2021-10" db="EMBL/GenBank/DDBJ databases">
        <title>Anaerobic single-cell dispensing facilitates the cultivation of human gut bacteria.</title>
        <authorList>
            <person name="Afrizal A."/>
        </authorList>
    </citation>
    <scope>NUCLEOTIDE SEQUENCE [LARGE SCALE GENOMIC DNA]</scope>
    <source>
        <strain evidence="1 2">CLA-AA-H276</strain>
    </source>
</reference>
<name>A0AAE3AAY3_9FIRM</name>
<proteinExistence type="predicted"/>
<dbReference type="RefSeq" id="WP_308459577.1">
    <property type="nucleotide sequence ID" value="NZ_JAJEPS010000010.1"/>
</dbReference>